<gene>
    <name evidence="2" type="ORF">U9M48_003419</name>
</gene>
<reference evidence="2 3" key="1">
    <citation type="submission" date="2024-02" db="EMBL/GenBank/DDBJ databases">
        <title>High-quality chromosome-scale genome assembly of Pensacola bahiagrass (Paspalum notatum Flugge var. saurae).</title>
        <authorList>
            <person name="Vega J.M."/>
            <person name="Podio M."/>
            <person name="Orjuela J."/>
            <person name="Siena L.A."/>
            <person name="Pessino S.C."/>
            <person name="Combes M.C."/>
            <person name="Mariac C."/>
            <person name="Albertini E."/>
            <person name="Pupilli F."/>
            <person name="Ortiz J.P.A."/>
            <person name="Leblanc O."/>
        </authorList>
    </citation>
    <scope>NUCLEOTIDE SEQUENCE [LARGE SCALE GENOMIC DNA]</scope>
    <source>
        <strain evidence="2">R1</strain>
        <tissue evidence="2">Leaf</tissue>
    </source>
</reference>
<sequence>MHIDHGIEEPTQSSHRSRSPRTRSRTRKEDLRQAADSAPDDTDPSEEGMESFVPAWVEELVTTGSEPSHDLGNGVTSVGMMSLSYCKSFVYHEL</sequence>
<keyword evidence="3" id="KW-1185">Reference proteome</keyword>
<feature type="compositionally biased region" description="Basic residues" evidence="1">
    <location>
        <begin position="15"/>
        <end position="26"/>
    </location>
</feature>
<evidence type="ECO:0000313" key="2">
    <source>
        <dbReference type="EMBL" id="WVZ52347.1"/>
    </source>
</evidence>
<feature type="region of interest" description="Disordered" evidence="1">
    <location>
        <begin position="1"/>
        <end position="50"/>
    </location>
</feature>
<proteinExistence type="predicted"/>
<protein>
    <submittedName>
        <fullName evidence="2">Uncharacterized protein</fullName>
    </submittedName>
</protein>
<evidence type="ECO:0000313" key="3">
    <source>
        <dbReference type="Proteomes" id="UP001341281"/>
    </source>
</evidence>
<dbReference type="Proteomes" id="UP001341281">
    <property type="component" value="Chromosome 01"/>
</dbReference>
<organism evidence="2 3">
    <name type="scientific">Paspalum notatum var. saurae</name>
    <dbReference type="NCBI Taxonomy" id="547442"/>
    <lineage>
        <taxon>Eukaryota</taxon>
        <taxon>Viridiplantae</taxon>
        <taxon>Streptophyta</taxon>
        <taxon>Embryophyta</taxon>
        <taxon>Tracheophyta</taxon>
        <taxon>Spermatophyta</taxon>
        <taxon>Magnoliopsida</taxon>
        <taxon>Liliopsida</taxon>
        <taxon>Poales</taxon>
        <taxon>Poaceae</taxon>
        <taxon>PACMAD clade</taxon>
        <taxon>Panicoideae</taxon>
        <taxon>Andropogonodae</taxon>
        <taxon>Paspaleae</taxon>
        <taxon>Paspalinae</taxon>
        <taxon>Paspalum</taxon>
    </lineage>
</organism>
<feature type="compositionally biased region" description="Acidic residues" evidence="1">
    <location>
        <begin position="38"/>
        <end position="49"/>
    </location>
</feature>
<dbReference type="EMBL" id="CP144745">
    <property type="protein sequence ID" value="WVZ52347.1"/>
    <property type="molecule type" value="Genomic_DNA"/>
</dbReference>
<evidence type="ECO:0000256" key="1">
    <source>
        <dbReference type="SAM" id="MobiDB-lite"/>
    </source>
</evidence>
<dbReference type="AlphaFoldDB" id="A0AAQ3PIZ6"/>
<accession>A0AAQ3PIZ6</accession>
<name>A0AAQ3PIZ6_PASNO</name>